<gene>
    <name evidence="1" type="ORF">FLL46_01405</name>
</gene>
<organism evidence="1 2">
    <name type="scientific">Aliikangiella coralliicola</name>
    <dbReference type="NCBI Taxonomy" id="2592383"/>
    <lineage>
        <taxon>Bacteria</taxon>
        <taxon>Pseudomonadati</taxon>
        <taxon>Pseudomonadota</taxon>
        <taxon>Gammaproteobacteria</taxon>
        <taxon>Oceanospirillales</taxon>
        <taxon>Pleioneaceae</taxon>
        <taxon>Aliikangiella</taxon>
    </lineage>
</organism>
<evidence type="ECO:0000313" key="2">
    <source>
        <dbReference type="Proteomes" id="UP000315439"/>
    </source>
</evidence>
<dbReference type="InterPro" id="IPR002808">
    <property type="entry name" value="AdoCbi_amidolase"/>
</dbReference>
<dbReference type="InterPro" id="IPR052209">
    <property type="entry name" value="CbiZ"/>
</dbReference>
<name>A0A545UJD0_9GAMM</name>
<dbReference type="Pfam" id="PF01955">
    <property type="entry name" value="CbiZ"/>
    <property type="match status" value="1"/>
</dbReference>
<evidence type="ECO:0000313" key="1">
    <source>
        <dbReference type="EMBL" id="TQV89569.1"/>
    </source>
</evidence>
<keyword evidence="2" id="KW-1185">Reference proteome</keyword>
<accession>A0A545UJD0</accession>
<comment type="caution">
    <text evidence="1">The sequence shown here is derived from an EMBL/GenBank/DDBJ whole genome shotgun (WGS) entry which is preliminary data.</text>
</comment>
<dbReference type="PANTHER" id="PTHR35336:SF5">
    <property type="entry name" value="ADENOSYLCOBINAMIDE AMIDOHYDROLASE"/>
    <property type="match status" value="1"/>
</dbReference>
<dbReference type="AlphaFoldDB" id="A0A545UJD0"/>
<protein>
    <recommendedName>
        <fullName evidence="3">Adenosylcobinamide amidohydrolase</fullName>
    </recommendedName>
</protein>
<dbReference type="PANTHER" id="PTHR35336">
    <property type="entry name" value="ADENOSYLCOBINAMIDE AMIDOHYDROLASE"/>
    <property type="match status" value="1"/>
</dbReference>
<dbReference type="OrthoDB" id="34339at2"/>
<dbReference type="EMBL" id="VIKS01000001">
    <property type="protein sequence ID" value="TQV89569.1"/>
    <property type="molecule type" value="Genomic_DNA"/>
</dbReference>
<sequence length="142" mass="14906">MGVAVTVGLSNSRRAGDVAEAQNIFAHKLLPGTINLNLFTSAKLSQAAMVEAMMIATEAKAAALQSLQIISPVSQNLATGTGTDAIAIISSPTGPEVHYCGKHVLFGEIIGKLTIQSITDSILRRKIPGQKENNIISHSDDI</sequence>
<proteinExistence type="predicted"/>
<dbReference type="Proteomes" id="UP000315439">
    <property type="component" value="Unassembled WGS sequence"/>
</dbReference>
<evidence type="ECO:0008006" key="3">
    <source>
        <dbReference type="Google" id="ProtNLM"/>
    </source>
</evidence>
<reference evidence="1 2" key="1">
    <citation type="submission" date="2019-07" db="EMBL/GenBank/DDBJ databases">
        <title>Draft genome for Aliikangiella sp. M105.</title>
        <authorList>
            <person name="Wang G."/>
        </authorList>
    </citation>
    <scope>NUCLEOTIDE SEQUENCE [LARGE SCALE GENOMIC DNA]</scope>
    <source>
        <strain evidence="1 2">M105</strain>
    </source>
</reference>